<feature type="compositionally biased region" description="Low complexity" evidence="1">
    <location>
        <begin position="91"/>
        <end position="112"/>
    </location>
</feature>
<name>A0A7S3FEG7_9EUKA</name>
<organism evidence="2">
    <name type="scientific">Haptolina ericina</name>
    <dbReference type="NCBI Taxonomy" id="156174"/>
    <lineage>
        <taxon>Eukaryota</taxon>
        <taxon>Haptista</taxon>
        <taxon>Haptophyta</taxon>
        <taxon>Prymnesiophyceae</taxon>
        <taxon>Prymnesiales</taxon>
        <taxon>Prymnesiaceae</taxon>
        <taxon>Haptolina</taxon>
    </lineage>
</organism>
<dbReference type="EMBL" id="HBHX01063532">
    <property type="protein sequence ID" value="CAE0144064.1"/>
    <property type="molecule type" value="Transcribed_RNA"/>
</dbReference>
<evidence type="ECO:0000313" key="2">
    <source>
        <dbReference type="EMBL" id="CAE0144064.1"/>
    </source>
</evidence>
<gene>
    <name evidence="2" type="ORF">HERI1096_LOCUS35140</name>
</gene>
<sequence length="334" mass="35693">MAAMHAEWASRIWKEAGFPAAAQVHIVTLKPVLARVLQEGGETAPNRMAADAITRQLQSGLRHWDRSQFIEWCASQHPTPPHGAGSSTATPVRSSVLSPPSPNRSRPMPSRRGAAKGRPLPACDASLDGGSVCSDAPPPSPPKQSGYDLARAWAAAEVEAMLEDAAAMSSVEARVARVKAVRAETAALRKVEQQQPVEEHEPPLLDEAERAAAIDELVAAALHDQRQAEQAAAKVRAEADAHALQFALAHARERSASALVHAATSQGTHVEKDSWHQAHWDSLRAAIERAEEAGVARLKMEEASEEPISEDTSTGEVAEGDSETPISYPDEMSA</sequence>
<feature type="region of interest" description="Disordered" evidence="1">
    <location>
        <begin position="296"/>
        <end position="334"/>
    </location>
</feature>
<accession>A0A7S3FEG7</accession>
<feature type="region of interest" description="Disordered" evidence="1">
    <location>
        <begin position="74"/>
        <end position="147"/>
    </location>
</feature>
<evidence type="ECO:0000256" key="1">
    <source>
        <dbReference type="SAM" id="MobiDB-lite"/>
    </source>
</evidence>
<dbReference type="AlphaFoldDB" id="A0A7S3FEG7"/>
<protein>
    <submittedName>
        <fullName evidence="2">Uncharacterized protein</fullName>
    </submittedName>
</protein>
<reference evidence="2" key="1">
    <citation type="submission" date="2021-01" db="EMBL/GenBank/DDBJ databases">
        <authorList>
            <person name="Corre E."/>
            <person name="Pelletier E."/>
            <person name="Niang G."/>
            <person name="Scheremetjew M."/>
            <person name="Finn R."/>
            <person name="Kale V."/>
            <person name="Holt S."/>
            <person name="Cochrane G."/>
            <person name="Meng A."/>
            <person name="Brown T."/>
            <person name="Cohen L."/>
        </authorList>
    </citation>
    <scope>NUCLEOTIDE SEQUENCE</scope>
    <source>
        <strain evidence="2">CCMP281</strain>
    </source>
</reference>
<proteinExistence type="predicted"/>